<dbReference type="Proteomes" id="UP000010798">
    <property type="component" value="Chromosome"/>
</dbReference>
<keyword evidence="3" id="KW-1185">Reference proteome</keyword>
<accession>L0DIC3</accession>
<dbReference type="AlphaFoldDB" id="L0DIC3"/>
<protein>
    <submittedName>
        <fullName evidence="2">Uncharacterized protein</fullName>
    </submittedName>
</protein>
<evidence type="ECO:0000313" key="3">
    <source>
        <dbReference type="Proteomes" id="UP000010798"/>
    </source>
</evidence>
<dbReference type="KEGG" id="saci:Sinac_4994"/>
<organism evidence="2 3">
    <name type="scientific">Singulisphaera acidiphila (strain ATCC BAA-1392 / DSM 18658 / VKM B-2454 / MOB10)</name>
    <dbReference type="NCBI Taxonomy" id="886293"/>
    <lineage>
        <taxon>Bacteria</taxon>
        <taxon>Pseudomonadati</taxon>
        <taxon>Planctomycetota</taxon>
        <taxon>Planctomycetia</taxon>
        <taxon>Isosphaerales</taxon>
        <taxon>Isosphaeraceae</taxon>
        <taxon>Singulisphaera</taxon>
    </lineage>
</organism>
<keyword evidence="1" id="KW-0812">Transmembrane</keyword>
<evidence type="ECO:0000313" key="2">
    <source>
        <dbReference type="EMBL" id="AGA29149.1"/>
    </source>
</evidence>
<keyword evidence="1" id="KW-1133">Transmembrane helix</keyword>
<sequence>MTTRRMIFVVAFVAVAFGGGPAINRLRLCCIERANPHYLMAYLCGNESTLFTARATTCRRWASRGIPWNRATKEAETLRLCPEQMEAPTSGSWLKQAAGWERAALTAQRAMSKQWRVARIYDLWGLWPIIEFCLRIDPFNQGNGMAPLSLLVLFFGLWLGLRAIGRLMKIGWERRSRSKVENPPQLKLNHVDLSLAQREKVERRIAEFIEDSTSIYAHVHETVAKANVLPLLFDWTGFMALRPEGEIVYVPYVDEPGEIEQVHDERLRNMGLFQGTKLHPELEFLLPPKPRDAIACPDCRGSGRPTFPPGQEHLSGVVICSCGGLGWVSKPQTSK</sequence>
<name>L0DIC3_SINAD</name>
<feature type="transmembrane region" description="Helical" evidence="1">
    <location>
        <begin position="145"/>
        <end position="165"/>
    </location>
</feature>
<proteinExistence type="predicted"/>
<reference evidence="2 3" key="1">
    <citation type="submission" date="2012-02" db="EMBL/GenBank/DDBJ databases">
        <title>Complete sequence of chromosome of Singulisphaera acidiphila DSM 18658.</title>
        <authorList>
            <consortium name="US DOE Joint Genome Institute (JGI-PGF)"/>
            <person name="Lucas S."/>
            <person name="Copeland A."/>
            <person name="Lapidus A."/>
            <person name="Glavina del Rio T."/>
            <person name="Dalin E."/>
            <person name="Tice H."/>
            <person name="Bruce D."/>
            <person name="Goodwin L."/>
            <person name="Pitluck S."/>
            <person name="Peters L."/>
            <person name="Ovchinnikova G."/>
            <person name="Chertkov O."/>
            <person name="Kyrpides N."/>
            <person name="Mavromatis K."/>
            <person name="Ivanova N."/>
            <person name="Brettin T."/>
            <person name="Detter J.C."/>
            <person name="Han C."/>
            <person name="Larimer F."/>
            <person name="Land M."/>
            <person name="Hauser L."/>
            <person name="Markowitz V."/>
            <person name="Cheng J.-F."/>
            <person name="Hugenholtz P."/>
            <person name="Woyke T."/>
            <person name="Wu D."/>
            <person name="Tindall B."/>
            <person name="Pomrenke H."/>
            <person name="Brambilla E."/>
            <person name="Klenk H.-P."/>
            <person name="Eisen J.A."/>
        </authorList>
    </citation>
    <scope>NUCLEOTIDE SEQUENCE [LARGE SCALE GENOMIC DNA]</scope>
    <source>
        <strain evidence="3">ATCC BAA-1392 / DSM 18658 / VKM B-2454 / MOB10</strain>
    </source>
</reference>
<dbReference type="HOGENOM" id="CLU_828735_0_0_0"/>
<gene>
    <name evidence="2" type="ordered locus">Sinac_4994</name>
</gene>
<evidence type="ECO:0000256" key="1">
    <source>
        <dbReference type="SAM" id="Phobius"/>
    </source>
</evidence>
<keyword evidence="1" id="KW-0472">Membrane</keyword>
<dbReference type="EMBL" id="CP003364">
    <property type="protein sequence ID" value="AGA29149.1"/>
    <property type="molecule type" value="Genomic_DNA"/>
</dbReference>